<feature type="compositionally biased region" description="Basic and acidic residues" evidence="14">
    <location>
        <begin position="4076"/>
        <end position="4088"/>
    </location>
</feature>
<comment type="caution">
    <text evidence="18">The sequence shown here is derived from an EMBL/GenBank/DDBJ whole genome shotgun (WGS) entry which is preliminary data.</text>
</comment>
<dbReference type="FunFam" id="1.10.418.10:FF:000001">
    <property type="entry name" value="Actinin alpha 1"/>
    <property type="match status" value="1"/>
</dbReference>
<keyword evidence="19" id="KW-1185">Reference proteome</keyword>
<name>A0A2A2L6Y0_9BILA</name>
<feature type="coiled-coil region" evidence="13">
    <location>
        <begin position="1335"/>
        <end position="1362"/>
    </location>
</feature>
<dbReference type="InterPro" id="IPR001452">
    <property type="entry name" value="SH3_domain"/>
</dbReference>
<feature type="compositionally biased region" description="Basic and acidic residues" evidence="14">
    <location>
        <begin position="3976"/>
        <end position="3990"/>
    </location>
</feature>
<dbReference type="CDD" id="cd10571">
    <property type="entry name" value="PH_beta_spectrin"/>
    <property type="match status" value="1"/>
</dbReference>
<dbReference type="SUPFAM" id="SSF46966">
    <property type="entry name" value="Spectrin repeat"/>
    <property type="match status" value="26"/>
</dbReference>
<dbReference type="PANTHER" id="PTHR11915">
    <property type="entry name" value="SPECTRIN/FILAMIN RELATED CYTOSKELETAL PROTEIN"/>
    <property type="match status" value="1"/>
</dbReference>
<feature type="coiled-coil region" evidence="13">
    <location>
        <begin position="2279"/>
        <end position="2319"/>
    </location>
</feature>
<evidence type="ECO:0000313" key="19">
    <source>
        <dbReference type="Proteomes" id="UP000218231"/>
    </source>
</evidence>
<dbReference type="Proteomes" id="UP000218231">
    <property type="component" value="Unassembled WGS sequence"/>
</dbReference>
<dbReference type="InterPro" id="IPR018159">
    <property type="entry name" value="Spectrin/alpha-actinin"/>
</dbReference>
<dbReference type="Gene3D" id="2.30.29.30">
    <property type="entry name" value="Pleckstrin-homology domain (PH domain)/Phosphotyrosine-binding domain (PTB)"/>
    <property type="match status" value="1"/>
</dbReference>
<evidence type="ECO:0000256" key="14">
    <source>
        <dbReference type="SAM" id="MobiDB-lite"/>
    </source>
</evidence>
<comment type="similarity">
    <text evidence="2">Belongs to the spectrin family.</text>
</comment>
<dbReference type="SMART" id="SM00326">
    <property type="entry name" value="SH3"/>
    <property type="match status" value="1"/>
</dbReference>
<evidence type="ECO:0000256" key="11">
    <source>
        <dbReference type="ARBA" id="ARBA00023212"/>
    </source>
</evidence>
<organism evidence="18 19">
    <name type="scientific">Diploscapter pachys</name>
    <dbReference type="NCBI Taxonomy" id="2018661"/>
    <lineage>
        <taxon>Eukaryota</taxon>
        <taxon>Metazoa</taxon>
        <taxon>Ecdysozoa</taxon>
        <taxon>Nematoda</taxon>
        <taxon>Chromadorea</taxon>
        <taxon>Rhabditida</taxon>
        <taxon>Rhabditina</taxon>
        <taxon>Rhabditomorpha</taxon>
        <taxon>Rhabditoidea</taxon>
        <taxon>Rhabditidae</taxon>
        <taxon>Diploscapter</taxon>
    </lineage>
</organism>
<keyword evidence="5" id="KW-0963">Cytoplasm</keyword>
<dbReference type="Pfam" id="PF00435">
    <property type="entry name" value="Spectrin"/>
    <property type="match status" value="28"/>
</dbReference>
<dbReference type="InterPro" id="IPR002017">
    <property type="entry name" value="Spectrin_repeat"/>
</dbReference>
<dbReference type="Gene3D" id="2.30.30.40">
    <property type="entry name" value="SH3 Domains"/>
    <property type="match status" value="1"/>
</dbReference>
<dbReference type="PROSITE" id="PS00020">
    <property type="entry name" value="ACTININ_2"/>
    <property type="match status" value="1"/>
</dbReference>
<dbReference type="CDD" id="cd21194">
    <property type="entry name" value="CH_beta_spectrin_rpt2"/>
    <property type="match status" value="1"/>
</dbReference>
<sequence length="4169" mass="484269">MSYSYKPAFYPSESNERVHKTLQEIHEESGGINNNWRRESGAYEDDTQRYRIETEVFEMRRYDHNPRGSRTNGTSAPRGAAPSPGFEEEDYANETQFFERGRIYQLQKEREMIQKKTFTKWCNSFLNRARLEIVDLFTDLGDGVLLMRLLEIISGEKLGKPNRGRMRVQRIENLNKVLDFLKRKRIQLENIGAEDILDGNERLILGLIWTIILRFQIDTIVIDDEDETGARKHAKDALLLWCQRKTAGYPHVKVDNFTTSWRSGLAFNALIHAHRPDLINYDALNPNDHIGNLNNAFDVAEKHLEIARLLDAEDIDVSRPDEKSIITYVSLYYHHFAKQKTEMTGARRVANIVGKLMDSETMEDDYEHISSELLKWIKETIIMLDSRRLPNNLDGMKEEHQRFNYFRTQEKPPKYKEKGELEALFFTIQTKRKAMGRKAYAPPQGQLLHDIESAWERLDRAENERQLAIIKELQRQEKLEQLAQKFHKKASLRDAWLSNVHAILEEMDHGRSAGEVEKAVKKQQAIATDIQAREDRFRMLSTMATELSNDRYHDVERIKTTERIIIDRWNQLLALLEQRRRVLTSLNDLMTLLRDMDTLTNELQQLETVLRSRDVGKHLMGVEELLERHELIEAQLNGQGQWLRNVTKQANDYIRHKGEQHDILQRKLDDVTALYENLASLCRSRRMNLEGAKELFQFIQDHEEEMVWLAEKETTARTALSVGDIAAVPQTTKLFKSIENEMTTHWSRCKKIITLGEKLIQQGQSKEDIQRRLAHMQQTWDNLRAVVAALGKWLAEAHEAQQYFQDANEAESWIREKMPLVKSDDLGRDEMAAESLLQRHGRLEEEIHAYKSDIQRLEKISAKLADSSFHEHATTADTEDIQVPQLEMLYKYEGNGMKVAKGEVVALLEKSTAEWWRVLKQDGHEGYVPANYCKIIPSQFITVTQSVSPSKAKEKKEPGSGKQAILERQKAISNGYKELNYLADVRRRLLADNIKLMRFYRECNEFETWAAGTKQALADEPTVEHVKEYRRKFDRLEDEIKASGATQLKRINDMAGELVAEGHSQQRNIESRQKKMNAIWEELDKLRKLRAEKLAALERVDDFNNSCDDVKSWLESKKDQLNRNPNDMKNLANLEKDLKPLQDKIKELEMLANKIRKDHPEEAAAIDRRVAELKAMYDDLLRQANEKMREAEQSQGKEMFDVALRDLLNWIDRTKKTLNEDVHAVNVPEAEELLKKHYDLGEQIKDKKYEQEYCEELGRRLLQKNPRMKEVKDDINHLSEQMADLKELYRHRDSLLRQQLDLQLFNREAERIDAATKGHETFLDYADLGDSVESVENLLRRHRDFEAKLDAQEARLEAFNASADGLIKHKHADGHYIDQRRKDVLQRRVHVRQMADIRRRKLEEALEYQMLKRDGDEMIGWIAEKKKTACDDSHRDLTSIANKLLRHEAFEAEIKSNRPKVEQINLTGAALIKRKHYESDNIDRMIRRVNKEWAALEDDAKRKGERLNQAADQKNLNKTLEDANQKLDELYNSLQSGDMGSDLRSVNGLIQKHTVLEQEMAIYEKKLRDIHSRGQKMAEQNHFDAPRITSTVDALLKRYEGMSEPAARRKRALEESRKWHQLAFDVDCELQWIAEKKPIASSEETGRNLTEALNSIKKHEQLEAEVQQHWPIISKILEQGHGLIKAQHSNAPQIKEKCNTLDSSWKELRGLMERRKKLVDLSVKEQQYLSDAAEVESWMNEKRPTVESEDYGVDEGAAQKLLAKHKALQNDMVTYKQWIHQLAEQCNQLATFPGHQPQRFVTKQKELEAEFARLNKIAEDRRLALEDSVCLFEYMRESADLEQWINEQLQTAMSEEYGDDYEHLKELKSRFEEFKQQVKTGSERFVLCEQAANSILRRNPPFAKEILKKQEKLRSVWRLLLDYIMSREQKLTAAEELHLFNRDVAEQEEWVAEKMSTMNRDLGRNVQHIHSLWQQHEVLENEIKQGEPRLQKLLAESARLKEHYPGGNAEHISTQQAALVDGWDELRNATDDRRDMLKAAYDLHRFNGEVRDLLAWADLTIQDMQSELNIHDLQQAEWLQKEHANLFLEIESREPEFMKISNAGSKMIQANHYAKHDIQRKIAEVESAMNRVRSEWTLRDGYLSQVVQWHAFQREAKQILAAIASKRNTLKSLAVGGNVATVEGQMKRLDQFEKALSTLDERTTALDTTAEELIRDKHMETNNINVWRKKVRDELALLRSAVEQRRTILVDALSLAKYEEDVNEIESWIEDKLKGIRVEKEHQSQATSIEEKMKRLQKHQALEAEIEANRKRVDQVLKKGQELCRKHNQKDVTKRCDTLSVKWQSLVEACSELSQDLEEARDLLTFRQLINRVLEYMHEKEMLVSNKDMGRDQEHCRMLLDKLDGSETGGAVDESTIEQINKIGEKLVRQGRTSRQEVQQQQAQLNERWRALQEKIAHYRADLLAALEVHSFNKDVDDTDERIHEKMHALTNDDGSKEYTSLSALRSRRQALESFMQATHQKLIAHDKEAGIILSRKPPLSETVLSSMERLEKSWKQLSDLADTRNVRLEKAYKLHKYLDDVKKTEQWAAQVRHKMTSNKVAKTTADVKTLMDAHAERKAEIDGRQEDLKQLHEEGQRLISDQPEHKGEVQRAHKRVQNAEHQLRQTWESEKNQLHRMMEWLSWCDQAQQCEQWLSDKENLLARGDLGENTDSVEMLIKMHNAFEETMNKQSEKIDSLSASAEKLIQSNNDYKADIEARRDEIAARYRALLSLSHQRRLKLEDSKRYHEFIRNCGELITWITAKLQMAYDESYLDSTNLRSKLQQHLAFDSELTENEKRLNTVEQEGEDFIQKEHFMKDQVGAQLAELRSGWDELRTKSALKTQRLREAYETTNLQRKVEDIEKWLDKIEAELSSEDHGRDIVSVEHLLKKLDKVEAQVQGRKDAVNDVVNKARQLRVTGSAATDQLLNEVGNIQARYNHLEEPISIRRENLKDARQLFEWITGAEEELDWLNAKIPLAQSQNFGDSLQAASSLQKKHVALEKELQIHQTSVQEIESKGQDMIRQRHFAASTIQDILDRLGSALLSIKNACNERSERLTAAVAAQEYLAEVAESEQWIREQMPIATAQETGRDLASADGQLRRLAVLAKEVDKFSSEVDRLKARADQLMAKDPYDANQIATRQRKFEDLYNELARECRRRKTQLLDASKYHKYVRQVEDLSEWLIEKEKSASSEDYGRDLEDCQQLIDVFETVVRELAAAGEKVAAVHRTKEELLKSGHPYGASITAKADDLQRLWSHVNEAAMERQQALSGARQVHKFDQEADQTIHWLQEKETLGAAMEQEDLTHADMATVKSQMQKHNEFVHGLKAVEKQVTELSKEAERLYTTFPDTRHHLEVRRLDMEELLKDILEAAKQYYEKLRHLESLQAYFHEYRELIQWIKRMQATITSEQLPRDVPGCEALASRHDEYNLEMQGRKPHIDEFVRQGKLMIQSGHLLAPEIQEKVEVLDKYWNMLCDVWKDRTELYKENMDCQQWKQNANQLEAWLTDREKLLGDDWRHVDTAEAAENQLREYDDFLVTLEAQGEKCEQVKRLTLLEQNYSKLRVKEAERVRVAEEEQKRRDTIKVVEKGNILASRRQERERRKTQEISLLRPSTSGEEFTNSQTLPRKQDRKERSKTTDIGPQTASPSELSYSTEVESHKTPAFTTRRSQSVKKNSKWEQSMGAIDMRGFIDRKQDLQSGGKRATMRSWKNYYGILCGQLLCFFKDEYQFYENVAAAPPVYIYGAECDPCPEYLKRKHAFKLRTQDNAVFMFACSNDSEMSEWVNRIKYHASLEPSDQLRSYNYAVAGGNDTTSSRGTSFNDYDRVDTSQIGAERETVSTSGTMETLTYKEHPTERFERDRNDSHRSESRSTARSNNRATNGDDTEFVSWVETHHAGNSTPSLSEDNDSLRSNKPDEIELEEEKLEGQESGGVTDSKEKTSNKKVQQHESEEEEEETEMKQADEHKAGGQTDEDQDRTHAARIEEEIAHQVGSMNRESLDSDPGDSYIKVAESDVAEAENSVSGVTEELEPVPALDEKPIIEEKKEPTPTTAPEPAPAQTPLSIPRVRLVRVFETDGQNKPEELKKDKEITDKPEDGCKYKNFVVSHKRELFLLAGIALVVAFYVRKH</sequence>
<keyword evidence="11" id="KW-0206">Cytoskeleton</keyword>
<dbReference type="FunFam" id="1.20.58.60:FF:000007">
    <property type="entry name" value="Spectrin alpha chain non-erythrocytic 1"/>
    <property type="match status" value="1"/>
</dbReference>
<dbReference type="FunFam" id="1.10.418.10:FF:000004">
    <property type="entry name" value="Spectrin beta chain"/>
    <property type="match status" value="1"/>
</dbReference>
<dbReference type="GO" id="GO:0005874">
    <property type="term" value="C:microtubule"/>
    <property type="evidence" value="ECO:0007669"/>
    <property type="project" value="UniProtKB-KW"/>
</dbReference>
<feature type="coiled-coil region" evidence="13">
    <location>
        <begin position="3144"/>
        <end position="3171"/>
    </location>
</feature>
<evidence type="ECO:0000313" key="18">
    <source>
        <dbReference type="EMBL" id="PAV82021.1"/>
    </source>
</evidence>
<dbReference type="Pfam" id="PF07653">
    <property type="entry name" value="SH3_2"/>
    <property type="match status" value="1"/>
</dbReference>
<dbReference type="InterPro" id="IPR011993">
    <property type="entry name" value="PH-like_dom_sf"/>
</dbReference>
<evidence type="ECO:0000256" key="8">
    <source>
        <dbReference type="ARBA" id="ARBA00022701"/>
    </source>
</evidence>
<dbReference type="PROSITE" id="PS00019">
    <property type="entry name" value="ACTININ_1"/>
    <property type="match status" value="1"/>
</dbReference>
<feature type="region of interest" description="Disordered" evidence="14">
    <location>
        <begin position="3635"/>
        <end position="3719"/>
    </location>
</feature>
<dbReference type="InterPro" id="IPR001589">
    <property type="entry name" value="Actinin_actin-bd_CS"/>
</dbReference>
<keyword evidence="13" id="KW-0175">Coiled coil</keyword>
<dbReference type="InterPro" id="IPR041681">
    <property type="entry name" value="PH_9"/>
</dbReference>
<feature type="compositionally biased region" description="Polar residues" evidence="14">
    <location>
        <begin position="3852"/>
        <end position="3862"/>
    </location>
</feature>
<dbReference type="GO" id="GO:0005085">
    <property type="term" value="F:guanyl-nucleotide exchange factor activity"/>
    <property type="evidence" value="ECO:0007669"/>
    <property type="project" value="UniProtKB-KW"/>
</dbReference>
<reference evidence="18 19" key="1">
    <citation type="journal article" date="2017" name="Curr. Biol.">
        <title>Genome architecture and evolution of a unichromosomal asexual nematode.</title>
        <authorList>
            <person name="Fradin H."/>
            <person name="Zegar C."/>
            <person name="Gutwein M."/>
            <person name="Lucas J."/>
            <person name="Kovtun M."/>
            <person name="Corcoran D."/>
            <person name="Baugh L.R."/>
            <person name="Kiontke K."/>
            <person name="Gunsalus K."/>
            <person name="Fitch D.H."/>
            <person name="Piano F."/>
        </authorList>
    </citation>
    <scope>NUCLEOTIDE SEQUENCE [LARGE SCALE GENOMIC DNA]</scope>
    <source>
        <strain evidence="18">PF1309</strain>
    </source>
</reference>
<proteinExistence type="inferred from homology"/>
<dbReference type="CDD" id="cd21193">
    <property type="entry name" value="CH_beta_spectrin_rpt1"/>
    <property type="match status" value="1"/>
</dbReference>
<dbReference type="SUPFAM" id="SSF50044">
    <property type="entry name" value="SH3-domain"/>
    <property type="match status" value="1"/>
</dbReference>
<dbReference type="PROSITE" id="PS50002">
    <property type="entry name" value="SH3"/>
    <property type="match status" value="1"/>
</dbReference>
<evidence type="ECO:0008006" key="20">
    <source>
        <dbReference type="Google" id="ProtNLM"/>
    </source>
</evidence>
<feature type="compositionally biased region" description="Basic and acidic residues" evidence="14">
    <location>
        <begin position="3863"/>
        <end position="3878"/>
    </location>
</feature>
<evidence type="ECO:0000256" key="7">
    <source>
        <dbReference type="ARBA" id="ARBA00022658"/>
    </source>
</evidence>
<keyword evidence="10" id="KW-0009">Actin-binding</keyword>
<evidence type="ECO:0000256" key="2">
    <source>
        <dbReference type="ARBA" id="ARBA00006826"/>
    </source>
</evidence>
<dbReference type="EMBL" id="LIAE01007092">
    <property type="protein sequence ID" value="PAV82021.1"/>
    <property type="molecule type" value="Genomic_DNA"/>
</dbReference>
<dbReference type="SMART" id="SM00033">
    <property type="entry name" value="CH"/>
    <property type="match status" value="2"/>
</dbReference>
<evidence type="ECO:0000256" key="1">
    <source>
        <dbReference type="ARBA" id="ARBA00004245"/>
    </source>
</evidence>
<dbReference type="GO" id="GO:0005737">
    <property type="term" value="C:cytoplasm"/>
    <property type="evidence" value="ECO:0007669"/>
    <property type="project" value="UniProtKB-ARBA"/>
</dbReference>
<dbReference type="InterPro" id="IPR001849">
    <property type="entry name" value="PH_domain"/>
</dbReference>
<dbReference type="Gene3D" id="1.10.418.10">
    <property type="entry name" value="Calponin-like domain"/>
    <property type="match status" value="2"/>
</dbReference>
<evidence type="ECO:0000256" key="4">
    <source>
        <dbReference type="ARBA" id="ARBA00022467"/>
    </source>
</evidence>
<dbReference type="Pfam" id="PF15410">
    <property type="entry name" value="PH_9"/>
    <property type="match status" value="1"/>
</dbReference>
<dbReference type="InterPro" id="IPR001605">
    <property type="entry name" value="PH_dom-spectrin-type"/>
</dbReference>
<dbReference type="GO" id="GO:0016020">
    <property type="term" value="C:membrane"/>
    <property type="evidence" value="ECO:0007669"/>
    <property type="project" value="UniProtKB-ARBA"/>
</dbReference>
<feature type="domain" description="Calponin-homology (CH)" evidence="17">
    <location>
        <begin position="112"/>
        <end position="216"/>
    </location>
</feature>
<feature type="compositionally biased region" description="Basic and acidic residues" evidence="14">
    <location>
        <begin position="3668"/>
        <end position="3678"/>
    </location>
</feature>
<evidence type="ECO:0000256" key="12">
    <source>
        <dbReference type="PROSITE-ProRule" id="PRU00192"/>
    </source>
</evidence>
<accession>A0A2A2L6Y0</accession>
<dbReference type="SUPFAM" id="SSF50729">
    <property type="entry name" value="PH domain-like"/>
    <property type="match status" value="1"/>
</dbReference>
<feature type="compositionally biased region" description="Polar residues" evidence="14">
    <location>
        <begin position="3679"/>
        <end position="3696"/>
    </location>
</feature>
<keyword evidence="9" id="KW-0677">Repeat</keyword>
<feature type="compositionally biased region" description="Polar residues" evidence="14">
    <location>
        <begin position="3913"/>
        <end position="3923"/>
    </location>
</feature>
<evidence type="ECO:0000256" key="5">
    <source>
        <dbReference type="ARBA" id="ARBA00022490"/>
    </source>
</evidence>
<dbReference type="GO" id="GO:0005543">
    <property type="term" value="F:phospholipid binding"/>
    <property type="evidence" value="ECO:0007669"/>
    <property type="project" value="InterPro"/>
</dbReference>
<protein>
    <recommendedName>
        <fullName evidence="20">Spectrin beta chain</fullName>
    </recommendedName>
</protein>
<evidence type="ECO:0000256" key="10">
    <source>
        <dbReference type="ARBA" id="ARBA00023203"/>
    </source>
</evidence>
<dbReference type="PROSITE" id="PS50021">
    <property type="entry name" value="CH"/>
    <property type="match status" value="2"/>
</dbReference>
<feature type="domain" description="PH" evidence="16">
    <location>
        <begin position="3725"/>
        <end position="3833"/>
    </location>
</feature>
<evidence type="ECO:0000256" key="3">
    <source>
        <dbReference type="ARBA" id="ARBA00022443"/>
    </source>
</evidence>
<dbReference type="FunFam" id="2.30.29.30:FF:000024">
    <property type="entry name" value="Spectrin beta chain"/>
    <property type="match status" value="1"/>
</dbReference>
<feature type="compositionally biased region" description="Basic and acidic residues" evidence="14">
    <location>
        <begin position="4017"/>
        <end position="4029"/>
    </location>
</feature>
<dbReference type="STRING" id="2018661.A0A2A2L6Y0"/>
<dbReference type="InterPro" id="IPR036872">
    <property type="entry name" value="CH_dom_sf"/>
</dbReference>
<feature type="compositionally biased region" description="Basic and acidic residues" evidence="14">
    <location>
        <begin position="3636"/>
        <end position="3646"/>
    </location>
</feature>
<feature type="coiled-coil region" evidence="13">
    <location>
        <begin position="3367"/>
        <end position="3426"/>
    </location>
</feature>
<dbReference type="PROSITE" id="PS50003">
    <property type="entry name" value="PH_DOMAIN"/>
    <property type="match status" value="1"/>
</dbReference>
<feature type="coiled-coil region" evidence="13">
    <location>
        <begin position="1510"/>
        <end position="1566"/>
    </location>
</feature>
<keyword evidence="8" id="KW-0493">Microtubule</keyword>
<evidence type="ECO:0000259" key="15">
    <source>
        <dbReference type="PROSITE" id="PS50002"/>
    </source>
</evidence>
<keyword evidence="4" id="KW-0117">Actin capping</keyword>
<gene>
    <name evidence="18" type="ORF">WR25_03050</name>
</gene>
<feature type="domain" description="Calponin-homology (CH)" evidence="17">
    <location>
        <begin position="232"/>
        <end position="337"/>
    </location>
</feature>
<comment type="subcellular location">
    <subcellularLocation>
        <location evidence="1">Cytoplasm</location>
        <location evidence="1">Cytoskeleton</location>
    </subcellularLocation>
</comment>
<dbReference type="SMART" id="SM00150">
    <property type="entry name" value="SPEC"/>
    <property type="match status" value="29"/>
</dbReference>
<feature type="region of interest" description="Disordered" evidence="14">
    <location>
        <begin position="61"/>
        <end position="91"/>
    </location>
</feature>
<keyword evidence="7" id="KW-0344">Guanine-nucleotide releasing factor</keyword>
<dbReference type="FunFam" id="1.20.58.60:FF:000019">
    <property type="entry name" value="Spectrin beta chain"/>
    <property type="match status" value="1"/>
</dbReference>
<dbReference type="Gene3D" id="1.20.58.60">
    <property type="match status" value="23"/>
</dbReference>
<dbReference type="SUPFAM" id="SSF47576">
    <property type="entry name" value="Calponin-homology domain, CH-domain"/>
    <property type="match status" value="1"/>
</dbReference>
<evidence type="ECO:0000259" key="16">
    <source>
        <dbReference type="PROSITE" id="PS50003"/>
    </source>
</evidence>
<keyword evidence="3 12" id="KW-0728">SH3 domain</keyword>
<feature type="coiled-coil region" evidence="13">
    <location>
        <begin position="1131"/>
        <end position="1197"/>
    </location>
</feature>
<dbReference type="PRINTS" id="PR00683">
    <property type="entry name" value="SPECTRINPH"/>
</dbReference>
<dbReference type="GO" id="GO:0003779">
    <property type="term" value="F:actin binding"/>
    <property type="evidence" value="ECO:0007669"/>
    <property type="project" value="UniProtKB-KW"/>
</dbReference>
<dbReference type="InterPro" id="IPR036028">
    <property type="entry name" value="SH3-like_dom_sf"/>
</dbReference>
<feature type="compositionally biased region" description="Polar residues" evidence="14">
    <location>
        <begin position="3652"/>
        <end position="3667"/>
    </location>
</feature>
<feature type="domain" description="SH3" evidence="15">
    <location>
        <begin position="881"/>
        <end position="938"/>
    </location>
</feature>
<evidence type="ECO:0000259" key="17">
    <source>
        <dbReference type="PROSITE" id="PS50021"/>
    </source>
</evidence>
<evidence type="ECO:0000256" key="13">
    <source>
        <dbReference type="SAM" id="Coils"/>
    </source>
</evidence>
<dbReference type="SMART" id="SM00233">
    <property type="entry name" value="PH"/>
    <property type="match status" value="1"/>
</dbReference>
<dbReference type="GO" id="GO:0051693">
    <property type="term" value="P:actin filament capping"/>
    <property type="evidence" value="ECO:0007669"/>
    <property type="project" value="UniProtKB-KW"/>
</dbReference>
<dbReference type="Pfam" id="PF00307">
    <property type="entry name" value="CH"/>
    <property type="match status" value="2"/>
</dbReference>
<dbReference type="OrthoDB" id="5865767at2759"/>
<feature type="coiled-coil region" evidence="13">
    <location>
        <begin position="833"/>
        <end position="860"/>
    </location>
</feature>
<evidence type="ECO:0000256" key="9">
    <source>
        <dbReference type="ARBA" id="ARBA00022737"/>
    </source>
</evidence>
<dbReference type="CDD" id="cd00176">
    <property type="entry name" value="SPEC"/>
    <property type="match status" value="15"/>
</dbReference>
<keyword evidence="6" id="KW-0597">Phosphoprotein</keyword>
<feature type="compositionally biased region" description="Basic and acidic residues" evidence="14">
    <location>
        <begin position="3889"/>
        <end position="3912"/>
    </location>
</feature>
<dbReference type="InterPro" id="IPR001715">
    <property type="entry name" value="CH_dom"/>
</dbReference>
<feature type="region of interest" description="Disordered" evidence="14">
    <location>
        <begin position="3960"/>
        <end position="4106"/>
    </location>
</feature>
<evidence type="ECO:0000256" key="6">
    <source>
        <dbReference type="ARBA" id="ARBA00022553"/>
    </source>
</evidence>
<feature type="region of interest" description="Disordered" evidence="14">
    <location>
        <begin position="3852"/>
        <end position="3925"/>
    </location>
</feature>
<feature type="compositionally biased region" description="Basic and acidic residues" evidence="14">
    <location>
        <begin position="3999"/>
        <end position="4008"/>
    </location>
</feature>